<gene>
    <name evidence="1" type="ORF">F4820DRAFT_443733</name>
</gene>
<comment type="caution">
    <text evidence="1">The sequence shown here is derived from an EMBL/GenBank/DDBJ whole genome shotgun (WGS) entry which is preliminary data.</text>
</comment>
<proteinExistence type="predicted"/>
<name>A0ACB9ZDP7_9PEZI</name>
<organism evidence="1 2">
    <name type="scientific">Hypoxylon rubiginosum</name>
    <dbReference type="NCBI Taxonomy" id="110542"/>
    <lineage>
        <taxon>Eukaryota</taxon>
        <taxon>Fungi</taxon>
        <taxon>Dikarya</taxon>
        <taxon>Ascomycota</taxon>
        <taxon>Pezizomycotina</taxon>
        <taxon>Sordariomycetes</taxon>
        <taxon>Xylariomycetidae</taxon>
        <taxon>Xylariales</taxon>
        <taxon>Hypoxylaceae</taxon>
        <taxon>Hypoxylon</taxon>
    </lineage>
</organism>
<evidence type="ECO:0000313" key="2">
    <source>
        <dbReference type="Proteomes" id="UP001497700"/>
    </source>
</evidence>
<keyword evidence="2" id="KW-1185">Reference proteome</keyword>
<dbReference type="EMBL" id="MU393427">
    <property type="protein sequence ID" value="KAI4869950.1"/>
    <property type="molecule type" value="Genomic_DNA"/>
</dbReference>
<accession>A0ACB9ZDP7</accession>
<evidence type="ECO:0000313" key="1">
    <source>
        <dbReference type="EMBL" id="KAI4869950.1"/>
    </source>
</evidence>
<protein>
    <submittedName>
        <fullName evidence="1">Uncharacterized protein</fullName>
    </submittedName>
</protein>
<dbReference type="Proteomes" id="UP001497700">
    <property type="component" value="Unassembled WGS sequence"/>
</dbReference>
<reference evidence="1 2" key="1">
    <citation type="journal article" date="2022" name="New Phytol.">
        <title>Ecological generalism drives hyperdiversity of secondary metabolite gene clusters in xylarialean endophytes.</title>
        <authorList>
            <person name="Franco M.E.E."/>
            <person name="Wisecaver J.H."/>
            <person name="Arnold A.E."/>
            <person name="Ju Y.M."/>
            <person name="Slot J.C."/>
            <person name="Ahrendt S."/>
            <person name="Moore L.P."/>
            <person name="Eastman K.E."/>
            <person name="Scott K."/>
            <person name="Konkel Z."/>
            <person name="Mondo S.J."/>
            <person name="Kuo A."/>
            <person name="Hayes R.D."/>
            <person name="Haridas S."/>
            <person name="Andreopoulos B."/>
            <person name="Riley R."/>
            <person name="LaButti K."/>
            <person name="Pangilinan J."/>
            <person name="Lipzen A."/>
            <person name="Amirebrahimi M."/>
            <person name="Yan J."/>
            <person name="Adam C."/>
            <person name="Keymanesh K."/>
            <person name="Ng V."/>
            <person name="Louie K."/>
            <person name="Northen T."/>
            <person name="Drula E."/>
            <person name="Henrissat B."/>
            <person name="Hsieh H.M."/>
            <person name="Youens-Clark K."/>
            <person name="Lutzoni F."/>
            <person name="Miadlikowska J."/>
            <person name="Eastwood D.C."/>
            <person name="Hamelin R.C."/>
            <person name="Grigoriev I.V."/>
            <person name="U'Ren J.M."/>
        </authorList>
    </citation>
    <scope>NUCLEOTIDE SEQUENCE [LARGE SCALE GENOMIC DNA]</scope>
    <source>
        <strain evidence="1 2">CBS 119005</strain>
    </source>
</reference>
<sequence length="215" mass="24240">MAPCVTINIRFQAVGERENSPPSPIDGWDPAPINVAPYEPVTSQFSLPRVGKDTIKSFERVKYRYITGRPQFDGCAHGDPNSVEWRCTENKAMQSGVQYLIKTAVLHKRRDNDFGNFVLVVQSSANRTDTFLKTFRLRKTDGPSTFDPTVKPSENPADRFHKDVARRPTVHPWKELGTVSLEDILLEDLEILDKARGIGSNNPDWRRGGEDEGSK</sequence>